<feature type="chain" id="PRO_5019785516" description="Thrombospondin-like N-terminal domain-containing protein" evidence="3">
    <location>
        <begin position="21"/>
        <end position="283"/>
    </location>
</feature>
<dbReference type="Gene3D" id="2.60.120.200">
    <property type="match status" value="1"/>
</dbReference>
<dbReference type="SUPFAM" id="SSF49899">
    <property type="entry name" value="Concanavalin A-like lectins/glucanases"/>
    <property type="match status" value="1"/>
</dbReference>
<dbReference type="InterPro" id="IPR048287">
    <property type="entry name" value="TSPN-like_N"/>
</dbReference>
<feature type="domain" description="Thrombospondin-like N-terminal" evidence="4">
    <location>
        <begin position="22"/>
        <end position="213"/>
    </location>
</feature>
<feature type="signal peptide" evidence="3">
    <location>
        <begin position="1"/>
        <end position="20"/>
    </location>
</feature>
<accession>A0A493T2N3</accession>
<dbReference type="FunFam" id="2.60.120.200:FF:000016">
    <property type="entry name" value="Collagen XI alpha 1 chain"/>
    <property type="match status" value="1"/>
</dbReference>
<dbReference type="AlphaFoldDB" id="A0A493T2N3"/>
<proteinExistence type="predicted"/>
<dbReference type="Pfam" id="PF02210">
    <property type="entry name" value="Laminin_G_2"/>
    <property type="match status" value="1"/>
</dbReference>
<dbReference type="SMART" id="SM00210">
    <property type="entry name" value="TSPN"/>
    <property type="match status" value="1"/>
</dbReference>
<dbReference type="GeneTree" id="ENSGT00940000159211"/>
<dbReference type="STRING" id="8840.ENSAPLP00000020214"/>
<keyword evidence="6" id="KW-1185">Reference proteome</keyword>
<organism evidence="5 6">
    <name type="scientific">Anas platyrhynchos platyrhynchos</name>
    <name type="common">Northern mallard</name>
    <dbReference type="NCBI Taxonomy" id="8840"/>
    <lineage>
        <taxon>Eukaryota</taxon>
        <taxon>Metazoa</taxon>
        <taxon>Chordata</taxon>
        <taxon>Craniata</taxon>
        <taxon>Vertebrata</taxon>
        <taxon>Euteleostomi</taxon>
        <taxon>Archelosauria</taxon>
        <taxon>Archosauria</taxon>
        <taxon>Dinosauria</taxon>
        <taxon>Saurischia</taxon>
        <taxon>Theropoda</taxon>
        <taxon>Coelurosauria</taxon>
        <taxon>Aves</taxon>
        <taxon>Neognathae</taxon>
        <taxon>Galloanserae</taxon>
        <taxon>Anseriformes</taxon>
        <taxon>Anatidae</taxon>
        <taxon>Anatinae</taxon>
        <taxon>Anas</taxon>
    </lineage>
</organism>
<dbReference type="InterPro" id="IPR013320">
    <property type="entry name" value="ConA-like_dom_sf"/>
</dbReference>
<evidence type="ECO:0000256" key="1">
    <source>
        <dbReference type="ARBA" id="ARBA00022729"/>
    </source>
</evidence>
<dbReference type="Ensembl" id="ENSAPLT00000022519.1">
    <property type="protein sequence ID" value="ENSAPLP00000020214.1"/>
    <property type="gene ID" value="ENSAPLG00000030433.1"/>
</dbReference>
<reference evidence="5" key="2">
    <citation type="submission" date="2025-08" db="UniProtKB">
        <authorList>
            <consortium name="Ensembl"/>
        </authorList>
    </citation>
    <scope>IDENTIFICATION</scope>
</reference>
<evidence type="ECO:0000313" key="6">
    <source>
        <dbReference type="Proteomes" id="UP000016666"/>
    </source>
</evidence>
<keyword evidence="2" id="KW-0677">Repeat</keyword>
<keyword evidence="1 3" id="KW-0732">Signal</keyword>
<evidence type="ECO:0000256" key="3">
    <source>
        <dbReference type="SAM" id="SignalP"/>
    </source>
</evidence>
<dbReference type="Proteomes" id="UP000016666">
    <property type="component" value="Chromosome 18"/>
</dbReference>
<dbReference type="InterPro" id="IPR001791">
    <property type="entry name" value="Laminin_G"/>
</dbReference>
<sequence length="283" mass="31609">METFSCCLLILDFFFSFFAAEPADLLKVLDFHNLPDGITKTTGFCTSRRSSKEADVAYRVTKDAQLSAPTKQLYPASPFPEDFSILTTVKAKKGGQSFLISIYNEQGIQQIGVEMGRSPVFLYEDHTGKPGPEDYPLFRGINLADGKWHRVAISVQKKNVTLILDCKKKITKFLDRSDHPIIDVNGIIVFGTRILDEEVFEVSQDNEQLWQHSTELMRRLGGCVDLCAALGTPGRFEEGPSQEPRLYKLSFVLSSCSEHKFTNVRTSSGSGGWLQAVAERTPL</sequence>
<evidence type="ECO:0000313" key="5">
    <source>
        <dbReference type="Ensembl" id="ENSAPLP00000020214.1"/>
    </source>
</evidence>
<reference evidence="5" key="3">
    <citation type="submission" date="2025-09" db="UniProtKB">
        <authorList>
            <consortium name="Ensembl"/>
        </authorList>
    </citation>
    <scope>IDENTIFICATION</scope>
</reference>
<protein>
    <recommendedName>
        <fullName evidence="4">Thrombospondin-like N-terminal domain-containing protein</fullName>
    </recommendedName>
</protein>
<name>A0A493T2N3_ANAPP</name>
<evidence type="ECO:0000259" key="4">
    <source>
        <dbReference type="SMART" id="SM00210"/>
    </source>
</evidence>
<reference evidence="5 6" key="1">
    <citation type="submission" date="2017-10" db="EMBL/GenBank/DDBJ databases">
        <title>A new Pekin duck reference genome.</title>
        <authorList>
            <person name="Hou Z.-C."/>
            <person name="Zhou Z.-K."/>
            <person name="Zhu F."/>
            <person name="Hou S.-S."/>
        </authorList>
    </citation>
    <scope>NUCLEOTIDE SEQUENCE [LARGE SCALE GENOMIC DNA]</scope>
</reference>
<evidence type="ECO:0000256" key="2">
    <source>
        <dbReference type="ARBA" id="ARBA00022737"/>
    </source>
</evidence>
<dbReference type="OMA" id="DGCSGCK"/>